<dbReference type="Proteomes" id="UP000176287">
    <property type="component" value="Unassembled WGS sequence"/>
</dbReference>
<comment type="caution">
    <text evidence="1">The sequence shown here is derived from an EMBL/GenBank/DDBJ whole genome shotgun (WGS) entry which is preliminary data.</text>
</comment>
<gene>
    <name evidence="1" type="ORF">A3B13_02150</name>
</gene>
<reference evidence="1 2" key="1">
    <citation type="journal article" date="2016" name="Nat. Commun.">
        <title>Thousands of microbial genomes shed light on interconnected biogeochemical processes in an aquifer system.</title>
        <authorList>
            <person name="Anantharaman K."/>
            <person name="Brown C.T."/>
            <person name="Hug L.A."/>
            <person name="Sharon I."/>
            <person name="Castelle C.J."/>
            <person name="Probst A.J."/>
            <person name="Thomas B.C."/>
            <person name="Singh A."/>
            <person name="Wilkins M.J."/>
            <person name="Karaoz U."/>
            <person name="Brodie E.L."/>
            <person name="Williams K.H."/>
            <person name="Hubbard S.S."/>
            <person name="Banfield J.F."/>
        </authorList>
    </citation>
    <scope>NUCLEOTIDE SEQUENCE [LARGE SCALE GENOMIC DNA]</scope>
</reference>
<proteinExistence type="predicted"/>
<accession>A0A1G2CHC4</accession>
<dbReference type="AlphaFoldDB" id="A0A1G2CHC4"/>
<feature type="non-terminal residue" evidence="1">
    <location>
        <position position="92"/>
    </location>
</feature>
<evidence type="ECO:0000313" key="1">
    <source>
        <dbReference type="EMBL" id="OGZ00612.1"/>
    </source>
</evidence>
<organism evidence="1 2">
    <name type="scientific">Candidatus Liptonbacteria bacterium RIFCSPLOWO2_01_FULL_45_15</name>
    <dbReference type="NCBI Taxonomy" id="1798649"/>
    <lineage>
        <taxon>Bacteria</taxon>
        <taxon>Candidatus Liptoniibacteriota</taxon>
    </lineage>
</organism>
<sequence>MIKICAKHGKTFHFERKDQSLRCGKCASRWVIDSRVRKKKKLVEMFGGRCKICGYKKYVGALDFHHLNSSKKEFSLSVKGLSYAWDTILKEA</sequence>
<dbReference type="EMBL" id="MHKZ01000016">
    <property type="protein sequence ID" value="OGZ00612.1"/>
    <property type="molecule type" value="Genomic_DNA"/>
</dbReference>
<protein>
    <submittedName>
        <fullName evidence="1">Uncharacterized protein</fullName>
    </submittedName>
</protein>
<evidence type="ECO:0000313" key="2">
    <source>
        <dbReference type="Proteomes" id="UP000176287"/>
    </source>
</evidence>
<name>A0A1G2CHC4_9BACT</name>